<dbReference type="Proteomes" id="UP000076871">
    <property type="component" value="Unassembled WGS sequence"/>
</dbReference>
<dbReference type="RefSeq" id="XP_040769688.1">
    <property type="nucleotide sequence ID" value="XM_040901414.1"/>
</dbReference>
<reference evidence="1 2" key="1">
    <citation type="journal article" date="2016" name="Mol. Biol. Evol.">
        <title>Comparative Genomics of Early-Diverging Mushroom-Forming Fungi Provides Insights into the Origins of Lignocellulose Decay Capabilities.</title>
        <authorList>
            <person name="Nagy L.G."/>
            <person name="Riley R."/>
            <person name="Tritt A."/>
            <person name="Adam C."/>
            <person name="Daum C."/>
            <person name="Floudas D."/>
            <person name="Sun H."/>
            <person name="Yadav J.S."/>
            <person name="Pangilinan J."/>
            <person name="Larsson K.H."/>
            <person name="Matsuura K."/>
            <person name="Barry K."/>
            <person name="Labutti K."/>
            <person name="Kuo R."/>
            <person name="Ohm R.A."/>
            <person name="Bhattacharya S.S."/>
            <person name="Shirouzu T."/>
            <person name="Yoshinaga Y."/>
            <person name="Martin F.M."/>
            <person name="Grigoriev I.V."/>
            <person name="Hibbett D.S."/>
        </authorList>
    </citation>
    <scope>NUCLEOTIDE SEQUENCE [LARGE SCALE GENOMIC DNA]</scope>
    <source>
        <strain evidence="1 2">93-53</strain>
    </source>
</reference>
<keyword evidence="2" id="KW-1185">Reference proteome</keyword>
<dbReference type="EMBL" id="KV427606">
    <property type="protein sequence ID" value="KZT12040.1"/>
    <property type="molecule type" value="Genomic_DNA"/>
</dbReference>
<protein>
    <submittedName>
        <fullName evidence="1">Uncharacterized protein</fullName>
    </submittedName>
</protein>
<dbReference type="GeneID" id="63818446"/>
<dbReference type="InParanoid" id="A0A165HQ83"/>
<gene>
    <name evidence="1" type="ORF">LAESUDRAFT_164197</name>
</gene>
<proteinExistence type="predicted"/>
<dbReference type="AlphaFoldDB" id="A0A165HQ83"/>
<evidence type="ECO:0000313" key="2">
    <source>
        <dbReference type="Proteomes" id="UP000076871"/>
    </source>
</evidence>
<evidence type="ECO:0000313" key="1">
    <source>
        <dbReference type="EMBL" id="KZT12040.1"/>
    </source>
</evidence>
<organism evidence="1 2">
    <name type="scientific">Laetiporus sulphureus 93-53</name>
    <dbReference type="NCBI Taxonomy" id="1314785"/>
    <lineage>
        <taxon>Eukaryota</taxon>
        <taxon>Fungi</taxon>
        <taxon>Dikarya</taxon>
        <taxon>Basidiomycota</taxon>
        <taxon>Agaricomycotina</taxon>
        <taxon>Agaricomycetes</taxon>
        <taxon>Polyporales</taxon>
        <taxon>Laetiporus</taxon>
    </lineage>
</organism>
<sequence>MNDEVGSYLSSNDSKHRFLAGASDKMWQRVEQLESAERSKSFDDECEKISVKQLSLKSPESKVLQCKPFTRFLVEVSKYDEYYRGNQSIMNASSLSKMLGTHGALLATTMLELLDRMNKIVARMPPKRKLPPADKVEAILEEEEDLEMDIDNELKDEKLREELVREYMQDPRRVAAKKVHVTFDALSATRDESRRFWRPELLQRIDDIFNRHFKSQGFYIGTHEKKYIASLRNYHADVEKAIDQSWSNDLGMDVEEVKSRLAYLFHTRHGSKWRPYPLPTLSVFRALHNSLNRFPVVVKAIATWIEPMAQMLSVGYQKGAKYLDQSDSMLAVVEKACLKPQAAFEISRAMRNAREVLLPNLQMRLVDINTEWPDKRGLIALETYAWDAIKRRSKVAGEKGEYAAPEHDKVVKEKSSSKQKYGLIEKARTILHQLELRDKQPEDELMAVFKILHRVELKQKADLPCNHPALVALYASMIDPFKTD</sequence>
<name>A0A165HQ83_9APHY</name>
<accession>A0A165HQ83</accession>